<dbReference type="AlphaFoldDB" id="A0A3S3Y9W4"/>
<evidence type="ECO:0000313" key="3">
    <source>
        <dbReference type="Proteomes" id="UP000287168"/>
    </source>
</evidence>
<evidence type="ECO:0000256" key="1">
    <source>
        <dbReference type="ARBA" id="ARBA00005254"/>
    </source>
</evidence>
<comment type="similarity">
    <text evidence="1">Belongs to the enoyl-CoA hydratase/isomerase family.</text>
</comment>
<gene>
    <name evidence="2" type="ORF">EP867_13095</name>
</gene>
<dbReference type="EMBL" id="SBLC01000019">
    <property type="protein sequence ID" value="RWY39910.1"/>
    <property type="molecule type" value="Genomic_DNA"/>
</dbReference>
<dbReference type="PANTHER" id="PTHR43459:SF1">
    <property type="entry name" value="EG:BACN32G11.4 PROTEIN"/>
    <property type="match status" value="1"/>
</dbReference>
<dbReference type="RefSeq" id="WP_128489937.1">
    <property type="nucleotide sequence ID" value="NZ_JBHLXB010000025.1"/>
</dbReference>
<dbReference type="InterPro" id="IPR014748">
    <property type="entry name" value="Enoyl-CoA_hydra_C"/>
</dbReference>
<protein>
    <submittedName>
        <fullName evidence="2">Enoyl-CoA hydratase</fullName>
    </submittedName>
</protein>
<proteinExistence type="inferred from homology"/>
<dbReference type="InterPro" id="IPR029045">
    <property type="entry name" value="ClpP/crotonase-like_dom_sf"/>
</dbReference>
<organism evidence="2 3">
    <name type="scientific">Falsigemmobacter intermedius</name>
    <dbReference type="NCBI Taxonomy" id="1553448"/>
    <lineage>
        <taxon>Bacteria</taxon>
        <taxon>Pseudomonadati</taxon>
        <taxon>Pseudomonadota</taxon>
        <taxon>Alphaproteobacteria</taxon>
        <taxon>Rhodobacterales</taxon>
        <taxon>Paracoccaceae</taxon>
        <taxon>Falsigemmobacter</taxon>
    </lineage>
</organism>
<dbReference type="Proteomes" id="UP000287168">
    <property type="component" value="Unassembled WGS sequence"/>
</dbReference>
<dbReference type="InterPro" id="IPR001753">
    <property type="entry name" value="Enoyl-CoA_hydra/iso"/>
</dbReference>
<dbReference type="GO" id="GO:0003824">
    <property type="term" value="F:catalytic activity"/>
    <property type="evidence" value="ECO:0007669"/>
    <property type="project" value="UniProtKB-ARBA"/>
</dbReference>
<dbReference type="CDD" id="cd06558">
    <property type="entry name" value="crotonase-like"/>
    <property type="match status" value="1"/>
</dbReference>
<sequence length="263" mass="27335">MTSLIDLSYGAGYAHLRLTCPERMNVLSLAMAEAFNRAVKEVLARRDIGALVLSGAGRNFMAGGDLNGFAEADDKPAFIAQTIDLMHEALLQLAQSDLITLAAVQGPTAGAGVSIAAMSDLVIAAEGASFTMAYTRIAGGPDCGATWALPRALGLKRAMEMVLLNAPISAQEALGAGLINSIVPPDQLLEVTLSLAETLGAGPRAAQGSAKKLLRQALGADLPQMLEAERAAFVRLAAEADFAEGVSAFLQRRKPQFTGQGSL</sequence>
<dbReference type="PANTHER" id="PTHR43459">
    <property type="entry name" value="ENOYL-COA HYDRATASE"/>
    <property type="match status" value="1"/>
</dbReference>
<evidence type="ECO:0000313" key="2">
    <source>
        <dbReference type="EMBL" id="RWY39910.1"/>
    </source>
</evidence>
<dbReference type="SUPFAM" id="SSF52096">
    <property type="entry name" value="ClpP/crotonase"/>
    <property type="match status" value="1"/>
</dbReference>
<dbReference type="Gene3D" id="1.10.12.10">
    <property type="entry name" value="Lyase 2-enoyl-coa Hydratase, Chain A, domain 2"/>
    <property type="match status" value="1"/>
</dbReference>
<dbReference type="Gene3D" id="3.90.226.10">
    <property type="entry name" value="2-enoyl-CoA Hydratase, Chain A, domain 1"/>
    <property type="match status" value="1"/>
</dbReference>
<comment type="caution">
    <text evidence="2">The sequence shown here is derived from an EMBL/GenBank/DDBJ whole genome shotgun (WGS) entry which is preliminary data.</text>
</comment>
<dbReference type="OrthoDB" id="9781757at2"/>
<keyword evidence="3" id="KW-1185">Reference proteome</keyword>
<reference evidence="2 3" key="1">
    <citation type="journal article" date="2015" name="Int. J. Syst. Evol. Microbiol.">
        <title>Gemmobacter intermedius sp. nov., isolated from a white stork (Ciconia ciconia).</title>
        <authorList>
            <person name="Kampfer P."/>
            <person name="Jerzak L."/>
            <person name="Wilharm G."/>
            <person name="Golke J."/>
            <person name="Busse H.J."/>
            <person name="Glaeser S.P."/>
        </authorList>
    </citation>
    <scope>NUCLEOTIDE SEQUENCE [LARGE SCALE GENOMIC DNA]</scope>
    <source>
        <strain evidence="2 3">119/4</strain>
    </source>
</reference>
<accession>A0A3S3Y9W4</accession>
<name>A0A3S3Y9W4_9RHOB</name>
<dbReference type="Pfam" id="PF00378">
    <property type="entry name" value="ECH_1"/>
    <property type="match status" value="1"/>
</dbReference>